<evidence type="ECO:0000256" key="1">
    <source>
        <dbReference type="SAM" id="Coils"/>
    </source>
</evidence>
<organism evidence="3 4">
    <name type="scientific">Streptococcus parasanguinis</name>
    <dbReference type="NCBI Taxonomy" id="1318"/>
    <lineage>
        <taxon>Bacteria</taxon>
        <taxon>Bacillati</taxon>
        <taxon>Bacillota</taxon>
        <taxon>Bacilli</taxon>
        <taxon>Lactobacillales</taxon>
        <taxon>Streptococcaceae</taxon>
        <taxon>Streptococcus</taxon>
    </lineage>
</organism>
<evidence type="ECO:0000313" key="4">
    <source>
        <dbReference type="Proteomes" id="UP001212685"/>
    </source>
</evidence>
<reference evidence="3" key="1">
    <citation type="submission" date="2023-01" db="EMBL/GenBank/DDBJ databases">
        <title>Human gut microbiome strain richness.</title>
        <authorList>
            <person name="Chen-Liaw A."/>
        </authorList>
    </citation>
    <scope>NUCLEOTIDE SEQUENCE</scope>
    <source>
        <strain evidence="3">1001262st2_G8_1001262B_160229</strain>
    </source>
</reference>
<dbReference type="RefSeq" id="WP_049482422.1">
    <property type="nucleotide sequence ID" value="NZ_JADMUA010000004.1"/>
</dbReference>
<dbReference type="Proteomes" id="UP001212685">
    <property type="component" value="Unassembled WGS sequence"/>
</dbReference>
<dbReference type="AlphaFoldDB" id="A0AAJ1HCZ4"/>
<evidence type="ECO:0000256" key="2">
    <source>
        <dbReference type="SAM" id="MobiDB-lite"/>
    </source>
</evidence>
<protein>
    <submittedName>
        <fullName evidence="3">DUF5082 family protein</fullName>
    </submittedName>
</protein>
<accession>A0AAJ1HCZ4</accession>
<comment type="caution">
    <text evidence="3">The sequence shown here is derived from an EMBL/GenBank/DDBJ whole genome shotgun (WGS) entry which is preliminary data.</text>
</comment>
<feature type="region of interest" description="Disordered" evidence="2">
    <location>
        <begin position="1"/>
        <end position="21"/>
    </location>
</feature>
<name>A0AAJ1HCZ4_STRPA</name>
<gene>
    <name evidence="3" type="ORF">PNV36_06220</name>
</gene>
<sequence length="134" mass="15390">MSKSSQQAAIRSQISAAQSKKEEYLKKAREVKKIYEELRTIKGEFVKQKKSLDTKKNEHDDSWTGNLHSTKFVTPAEDLIENFDSSIKAMNENIDKLLNKINEYENKAMEQDGFIGQLGILLNNISGWFESFVN</sequence>
<proteinExistence type="predicted"/>
<feature type="compositionally biased region" description="Low complexity" evidence="2">
    <location>
        <begin position="1"/>
        <end position="18"/>
    </location>
</feature>
<evidence type="ECO:0000313" key="3">
    <source>
        <dbReference type="EMBL" id="MDB8620001.1"/>
    </source>
</evidence>
<dbReference type="EMBL" id="JAQMJV010000008">
    <property type="protein sequence ID" value="MDB8620001.1"/>
    <property type="molecule type" value="Genomic_DNA"/>
</dbReference>
<keyword evidence="1" id="KW-0175">Coiled coil</keyword>
<feature type="coiled-coil region" evidence="1">
    <location>
        <begin position="80"/>
        <end position="107"/>
    </location>
</feature>